<evidence type="ECO:0000256" key="6">
    <source>
        <dbReference type="ARBA" id="ARBA00022989"/>
    </source>
</evidence>
<dbReference type="PANTHER" id="PTHR30012">
    <property type="entry name" value="GENERAL SECRETION PATHWAY PROTEIN"/>
    <property type="match status" value="1"/>
</dbReference>
<feature type="domain" description="Type II secretion system protein GspF" evidence="9">
    <location>
        <begin position="108"/>
        <end position="231"/>
    </location>
</feature>
<feature type="transmembrane region" description="Helical" evidence="8">
    <location>
        <begin position="47"/>
        <end position="73"/>
    </location>
</feature>
<organism evidence="10">
    <name type="scientific">candidate division TA06 bacterium ADurb.Bin417</name>
    <dbReference type="NCBI Taxonomy" id="1852828"/>
    <lineage>
        <taxon>Bacteria</taxon>
        <taxon>Bacteria division TA06</taxon>
    </lineage>
</organism>
<sequence length="240" mass="25739">MKAALVYPVLLAGLAGVVLIFLMTYFIPRFSAIFSEFGGSLPWLTRLIMNLSRWLVGHGLILAAAAVAGIISLRRALATETGQRVLERTVLKLPGIGTVVARFALVRFSRMLGTLLGAGVPLVLALNVAREAIGNRTLSDAVTRAVENVKSGSSLAMGLASSERLFPPSVVEMVAVAEESGNLNKELIRLATSYENDLDRQLRMLVSVIEPVLLFLTAGIVGTVVIGMLLPVFTLQDLIR</sequence>
<comment type="caution">
    <text evidence="10">The sequence shown here is derived from an EMBL/GenBank/DDBJ whole genome shotgun (WGS) entry which is preliminary data.</text>
</comment>
<evidence type="ECO:0000256" key="3">
    <source>
        <dbReference type="ARBA" id="ARBA00022475"/>
    </source>
</evidence>
<dbReference type="PANTHER" id="PTHR30012:SF0">
    <property type="entry name" value="TYPE II SECRETION SYSTEM PROTEIN F-RELATED"/>
    <property type="match status" value="1"/>
</dbReference>
<proteinExistence type="inferred from homology"/>
<evidence type="ECO:0000256" key="4">
    <source>
        <dbReference type="ARBA" id="ARBA00022519"/>
    </source>
</evidence>
<keyword evidence="3" id="KW-1003">Cell membrane</keyword>
<keyword evidence="7 8" id="KW-0472">Membrane</keyword>
<evidence type="ECO:0000256" key="7">
    <source>
        <dbReference type="ARBA" id="ARBA00023136"/>
    </source>
</evidence>
<evidence type="ECO:0000256" key="2">
    <source>
        <dbReference type="ARBA" id="ARBA00005745"/>
    </source>
</evidence>
<reference evidence="10" key="1">
    <citation type="submission" date="2017-02" db="EMBL/GenBank/DDBJ databases">
        <title>Delving into the versatile metabolic prowess of the omnipresent phylum Bacteroidetes.</title>
        <authorList>
            <person name="Nobu M.K."/>
            <person name="Mei R."/>
            <person name="Narihiro T."/>
            <person name="Kuroda K."/>
            <person name="Liu W.-T."/>
        </authorList>
    </citation>
    <scope>NUCLEOTIDE SEQUENCE</scope>
    <source>
        <strain evidence="10">ADurb.Bin417</strain>
    </source>
</reference>
<dbReference type="Proteomes" id="UP000485484">
    <property type="component" value="Unassembled WGS sequence"/>
</dbReference>
<feature type="transmembrane region" description="Helical" evidence="8">
    <location>
        <begin position="212"/>
        <end position="233"/>
    </location>
</feature>
<gene>
    <name evidence="10" type="primary">epsF_2</name>
    <name evidence="10" type="ORF">BWY73_01142</name>
</gene>
<evidence type="ECO:0000313" key="10">
    <source>
        <dbReference type="EMBL" id="OPZ91255.1"/>
    </source>
</evidence>
<evidence type="ECO:0000256" key="5">
    <source>
        <dbReference type="ARBA" id="ARBA00022692"/>
    </source>
</evidence>
<dbReference type="EMBL" id="MWAK01000190">
    <property type="protein sequence ID" value="OPZ91255.1"/>
    <property type="molecule type" value="Genomic_DNA"/>
</dbReference>
<dbReference type="InterPro" id="IPR003004">
    <property type="entry name" value="GspF/PilC"/>
</dbReference>
<keyword evidence="6 8" id="KW-1133">Transmembrane helix</keyword>
<evidence type="ECO:0000256" key="8">
    <source>
        <dbReference type="SAM" id="Phobius"/>
    </source>
</evidence>
<dbReference type="Gene3D" id="1.20.81.30">
    <property type="entry name" value="Type II secretion system (T2SS), domain F"/>
    <property type="match status" value="1"/>
</dbReference>
<comment type="similarity">
    <text evidence="2">Belongs to the GSP F family.</text>
</comment>
<feature type="transmembrane region" description="Helical" evidence="8">
    <location>
        <begin position="5"/>
        <end position="27"/>
    </location>
</feature>
<protein>
    <submittedName>
        <fullName evidence="10">Type II secretion system protein F</fullName>
    </submittedName>
</protein>
<dbReference type="GO" id="GO:0005886">
    <property type="term" value="C:plasma membrane"/>
    <property type="evidence" value="ECO:0007669"/>
    <property type="project" value="UniProtKB-SubCell"/>
</dbReference>
<accession>A0A1V5MDR1</accession>
<name>A0A1V5MDR1_UNCT6</name>
<evidence type="ECO:0000259" key="9">
    <source>
        <dbReference type="Pfam" id="PF00482"/>
    </source>
</evidence>
<keyword evidence="4" id="KW-0997">Cell inner membrane</keyword>
<dbReference type="AlphaFoldDB" id="A0A1V5MDR1"/>
<comment type="subcellular location">
    <subcellularLocation>
        <location evidence="1">Cell inner membrane</location>
        <topology evidence="1">Multi-pass membrane protein</topology>
    </subcellularLocation>
</comment>
<dbReference type="InterPro" id="IPR042094">
    <property type="entry name" value="T2SS_GspF_sf"/>
</dbReference>
<dbReference type="FunFam" id="1.20.81.30:FF:000001">
    <property type="entry name" value="Type II secretion system protein F"/>
    <property type="match status" value="1"/>
</dbReference>
<keyword evidence="5 8" id="KW-0812">Transmembrane</keyword>
<dbReference type="Pfam" id="PF00482">
    <property type="entry name" value="T2SSF"/>
    <property type="match status" value="1"/>
</dbReference>
<evidence type="ECO:0000256" key="1">
    <source>
        <dbReference type="ARBA" id="ARBA00004429"/>
    </source>
</evidence>
<dbReference type="InterPro" id="IPR018076">
    <property type="entry name" value="T2SS_GspF_dom"/>
</dbReference>